<feature type="domain" description="Metallo-beta-lactamase" evidence="2">
    <location>
        <begin position="14"/>
        <end position="242"/>
    </location>
</feature>
<dbReference type="SMART" id="SM01027">
    <property type="entry name" value="Beta-Casp"/>
    <property type="match status" value="1"/>
</dbReference>
<dbReference type="CDD" id="cd16295">
    <property type="entry name" value="TTHA0252-CPSF-like_MBL-fold"/>
    <property type="match status" value="1"/>
</dbReference>
<organism evidence="4 6">
    <name type="scientific">Saliniramus fredricksonii</name>
    <dbReference type="NCBI Taxonomy" id="1653334"/>
    <lineage>
        <taxon>Bacteria</taxon>
        <taxon>Pseudomonadati</taxon>
        <taxon>Pseudomonadota</taxon>
        <taxon>Alphaproteobacteria</taxon>
        <taxon>Hyphomicrobiales</taxon>
        <taxon>Salinarimonadaceae</taxon>
        <taxon>Saliniramus</taxon>
    </lineage>
</organism>
<sequence length="528" mass="57676">MVTLTFHGAAHAVTGSCFLLQTDAAKVLIDCGLVQGAKSERELNYRPFPFDPSALDALVLTHAHIDHSGLVPKLTGAGFSGSIFATAPTADLCRIMLPDSGHIQEMEVAQLNRRNARRGRKQVTPIYTAQAATQALAQFSPVAYESWQSVAPGIRIRFWNAGHLLGSASVEFEIASGNGGKPLRLLASGDIGPEFKLLHPDPDAPSGVDYVICESTYGDRDRSDASEAQRRALLRKEVVGAMEAGGALIIPSFAVERTQEILVDLAHLIDSRAIPRTPIFIDSPLATRASETFAAHAHELEHGEALREAMRAPYLRFTESVEASKSLDRLGGFHIIISASGMADAGRVRHHLKHWLWKSKATVLFVGFQAQGTLGRILQEGADRVRIMGDEIRVRARIRTLDLYSGHADGAGLRDWIADRLPINGGIFLTHGEESALNGLADRIADIVPHERIHMPQLDDCFTLTPDGAALYETGHHPRVPHEAVAHQDWSNEMSRLILDLNEAIEAEADARGKRALIRKLRRALEEA</sequence>
<dbReference type="AlphaFoldDB" id="A0A0P7Y3U4"/>
<evidence type="ECO:0000256" key="1">
    <source>
        <dbReference type="ARBA" id="ARBA00022801"/>
    </source>
</evidence>
<gene>
    <name evidence="5" type="ORF">GA0071312_2665</name>
    <name evidence="4" type="ORF">HLUCCO17_07265</name>
</gene>
<dbReference type="InterPro" id="IPR036866">
    <property type="entry name" value="RibonucZ/Hydroxyglut_hydro"/>
</dbReference>
<accession>A0A0P7Y3U4</accession>
<proteinExistence type="predicted"/>
<dbReference type="InterPro" id="IPR022712">
    <property type="entry name" value="Beta_Casp"/>
</dbReference>
<dbReference type="GO" id="GO:0016787">
    <property type="term" value="F:hydrolase activity"/>
    <property type="evidence" value="ECO:0007669"/>
    <property type="project" value="UniProtKB-KW"/>
</dbReference>
<keyword evidence="7" id="KW-1185">Reference proteome</keyword>
<dbReference type="Proteomes" id="UP000050497">
    <property type="component" value="Unassembled WGS sequence"/>
</dbReference>
<dbReference type="InterPro" id="IPR011108">
    <property type="entry name" value="RMMBL"/>
</dbReference>
<reference evidence="4 6" key="1">
    <citation type="submission" date="2015-09" db="EMBL/GenBank/DDBJ databases">
        <title>Identification and resolution of microdiversity through metagenomic sequencing of parallel consortia.</title>
        <authorList>
            <person name="Nelson W.C."/>
            <person name="Romine M.F."/>
            <person name="Lindemann S.R."/>
        </authorList>
    </citation>
    <scope>NUCLEOTIDE SEQUENCE [LARGE SCALE GENOMIC DNA]</scope>
    <source>
        <strain evidence="4">HL-109</strain>
    </source>
</reference>
<evidence type="ECO:0000313" key="7">
    <source>
        <dbReference type="Proteomes" id="UP000182800"/>
    </source>
</evidence>
<evidence type="ECO:0000259" key="2">
    <source>
        <dbReference type="SMART" id="SM00849"/>
    </source>
</evidence>
<dbReference type="EMBL" id="FMBM01000002">
    <property type="protein sequence ID" value="SCC81704.1"/>
    <property type="molecule type" value="Genomic_DNA"/>
</dbReference>
<evidence type="ECO:0000313" key="4">
    <source>
        <dbReference type="EMBL" id="KPQ11174.1"/>
    </source>
</evidence>
<dbReference type="SMART" id="SM00849">
    <property type="entry name" value="Lactamase_B"/>
    <property type="match status" value="1"/>
</dbReference>
<name>A0A0P7Y3U4_9HYPH</name>
<evidence type="ECO:0000313" key="6">
    <source>
        <dbReference type="Proteomes" id="UP000050497"/>
    </source>
</evidence>
<protein>
    <submittedName>
        <fullName evidence="4">Metallo-beta-lactamase family protein</fullName>
    </submittedName>
</protein>
<dbReference type="GO" id="GO:0004521">
    <property type="term" value="F:RNA endonuclease activity"/>
    <property type="evidence" value="ECO:0007669"/>
    <property type="project" value="TreeGrafter"/>
</dbReference>
<dbReference type="Gene3D" id="3.40.50.10890">
    <property type="match status" value="1"/>
</dbReference>
<comment type="caution">
    <text evidence="4">The sequence shown here is derived from an EMBL/GenBank/DDBJ whole genome shotgun (WGS) entry which is preliminary data.</text>
</comment>
<dbReference type="PANTHER" id="PTHR11203">
    <property type="entry name" value="CLEAVAGE AND POLYADENYLATION SPECIFICITY FACTOR FAMILY MEMBER"/>
    <property type="match status" value="1"/>
</dbReference>
<dbReference type="InterPro" id="IPR001279">
    <property type="entry name" value="Metallo-B-lactamas"/>
</dbReference>
<dbReference type="STRING" id="1653334.GA0071312_2665"/>
<dbReference type="PANTHER" id="PTHR11203:SF37">
    <property type="entry name" value="INTEGRATOR COMPLEX SUBUNIT 11"/>
    <property type="match status" value="1"/>
</dbReference>
<dbReference type="Proteomes" id="UP000182800">
    <property type="component" value="Unassembled WGS sequence"/>
</dbReference>
<dbReference type="Gene3D" id="3.60.15.10">
    <property type="entry name" value="Ribonuclease Z/Hydroxyacylglutathione hydrolase-like"/>
    <property type="match status" value="1"/>
</dbReference>
<dbReference type="SUPFAM" id="SSF56281">
    <property type="entry name" value="Metallo-hydrolase/oxidoreductase"/>
    <property type="match status" value="1"/>
</dbReference>
<feature type="domain" description="Beta-Casp" evidence="3">
    <location>
        <begin position="258"/>
        <end position="378"/>
    </location>
</feature>
<dbReference type="InterPro" id="IPR050698">
    <property type="entry name" value="MBL"/>
</dbReference>
<dbReference type="RefSeq" id="WP_074445347.1">
    <property type="nucleotide sequence ID" value="NZ_FMBM01000002.1"/>
</dbReference>
<evidence type="ECO:0000259" key="3">
    <source>
        <dbReference type="SMART" id="SM01027"/>
    </source>
</evidence>
<keyword evidence="1" id="KW-0378">Hydrolase</keyword>
<dbReference type="Pfam" id="PF07521">
    <property type="entry name" value="RMMBL"/>
    <property type="match status" value="1"/>
</dbReference>
<dbReference type="EMBL" id="LJSX01000009">
    <property type="protein sequence ID" value="KPQ11174.1"/>
    <property type="molecule type" value="Genomic_DNA"/>
</dbReference>
<dbReference type="PATRIC" id="fig|1653334.4.peg.2528"/>
<dbReference type="Pfam" id="PF10996">
    <property type="entry name" value="Beta-Casp"/>
    <property type="match status" value="1"/>
</dbReference>
<dbReference type="Pfam" id="PF00753">
    <property type="entry name" value="Lactamase_B"/>
    <property type="match status" value="1"/>
</dbReference>
<reference evidence="5 7" key="2">
    <citation type="submission" date="2016-08" db="EMBL/GenBank/DDBJ databases">
        <authorList>
            <person name="Varghese N."/>
            <person name="Submissions Spin"/>
        </authorList>
    </citation>
    <scope>NUCLEOTIDE SEQUENCE [LARGE SCALE GENOMIC DNA]</scope>
    <source>
        <strain evidence="5 7">HL-109</strain>
    </source>
</reference>
<evidence type="ECO:0000313" key="5">
    <source>
        <dbReference type="EMBL" id="SCC81704.1"/>
    </source>
</evidence>